<name>A0A3Q2HMJ3_HORSE</name>
<dbReference type="GeneTree" id="ENSGT00940000153307"/>
<dbReference type="InterPro" id="IPR036179">
    <property type="entry name" value="Ig-like_dom_sf"/>
</dbReference>
<feature type="domain" description="Ig-like" evidence="3">
    <location>
        <begin position="50"/>
        <end position="144"/>
    </location>
</feature>
<organism evidence="4 5">
    <name type="scientific">Equus caballus</name>
    <name type="common">Horse</name>
    <dbReference type="NCBI Taxonomy" id="9796"/>
    <lineage>
        <taxon>Eukaryota</taxon>
        <taxon>Metazoa</taxon>
        <taxon>Chordata</taxon>
        <taxon>Craniata</taxon>
        <taxon>Vertebrata</taxon>
        <taxon>Euteleostomi</taxon>
        <taxon>Mammalia</taxon>
        <taxon>Eutheria</taxon>
        <taxon>Laurasiatheria</taxon>
        <taxon>Perissodactyla</taxon>
        <taxon>Equidae</taxon>
        <taxon>Equus</taxon>
    </lineage>
</organism>
<dbReference type="PANTHER" id="PTHR19944">
    <property type="entry name" value="MHC CLASS II-RELATED"/>
    <property type="match status" value="1"/>
</dbReference>
<dbReference type="Pfam" id="PF07654">
    <property type="entry name" value="C1-set"/>
    <property type="match status" value="1"/>
</dbReference>
<protein>
    <recommendedName>
        <fullName evidence="3">Ig-like domain-containing protein</fullName>
    </recommendedName>
</protein>
<dbReference type="InParanoid" id="A0A3Q2HMJ3"/>
<dbReference type="InterPro" id="IPR050160">
    <property type="entry name" value="MHC/Immunoglobulin"/>
</dbReference>
<dbReference type="AlphaFoldDB" id="A0A3Q2HMJ3"/>
<proteinExistence type="evidence at protein level"/>
<evidence type="ECO:0000313" key="4">
    <source>
        <dbReference type="Ensembl" id="ENSECAP00000036094.2"/>
    </source>
</evidence>
<sequence>QGGWTLGLPCSCRGPGEVGARSFLFEAVSLCGAFGGGTHLTIAGGPTSAPSVSLFPPSSEELSANKATVVCLISDFSPSDLTVSWKVNGTATTQGVQTTRPSKQSNGKYAASSYLTRTSAQWKSYSSVSCQVTHQGKTVEKKLSPSDCP</sequence>
<evidence type="ECO:0000259" key="3">
    <source>
        <dbReference type="PROSITE" id="PS50835"/>
    </source>
</evidence>
<dbReference type="Gene3D" id="2.60.40.10">
    <property type="entry name" value="Immunoglobulins"/>
    <property type="match status" value="1"/>
</dbReference>
<dbReference type="InterPro" id="IPR013783">
    <property type="entry name" value="Ig-like_fold"/>
</dbReference>
<reference evidence="4" key="2">
    <citation type="submission" date="2025-08" db="UniProtKB">
        <authorList>
            <consortium name="Ensembl"/>
        </authorList>
    </citation>
    <scope>IDENTIFICATION</scope>
    <source>
        <strain evidence="4">Thoroughbred</strain>
    </source>
</reference>
<dbReference type="Bgee" id="ENSECAG00000039599">
    <property type="expression patterns" value="Expressed in bone marrow and 19 other cell types or tissues"/>
</dbReference>
<evidence type="ECO:0000256" key="2">
    <source>
        <dbReference type="ARBA" id="ARBA00023319"/>
    </source>
</evidence>
<dbReference type="Ensembl" id="ENSECAT00000063656.3">
    <property type="protein sequence ID" value="ENSECAP00000036094.2"/>
    <property type="gene ID" value="ENSECAG00000039599.3"/>
</dbReference>
<dbReference type="PANTHER" id="PTHR19944:SF98">
    <property type="entry name" value="IG-LIKE DOMAIN-CONTAINING PROTEIN"/>
    <property type="match status" value="1"/>
</dbReference>
<evidence type="ECO:0007829" key="6">
    <source>
        <dbReference type="PeptideAtlas" id="A0A3Q2HMJ3"/>
    </source>
</evidence>
<keyword evidence="6" id="KW-1267">Proteomics identification</keyword>
<dbReference type="Proteomes" id="UP000002281">
    <property type="component" value="Chromosome 8"/>
</dbReference>
<keyword evidence="5" id="KW-1185">Reference proteome</keyword>
<dbReference type="CDD" id="cd07699">
    <property type="entry name" value="IgC1_L"/>
    <property type="match status" value="1"/>
</dbReference>
<dbReference type="PaxDb" id="9796-ENSECAP00000036094"/>
<evidence type="ECO:0000313" key="5">
    <source>
        <dbReference type="Proteomes" id="UP000002281"/>
    </source>
</evidence>
<evidence type="ECO:0000256" key="1">
    <source>
        <dbReference type="ARBA" id="ARBA00023157"/>
    </source>
</evidence>
<dbReference type="FunCoup" id="A0A3Q2HMJ3">
    <property type="interactions" value="28"/>
</dbReference>
<dbReference type="InterPro" id="IPR003597">
    <property type="entry name" value="Ig_C1-set"/>
</dbReference>
<accession>A0A3Q2HMJ3</accession>
<keyword evidence="2" id="KW-0393">Immunoglobulin domain</keyword>
<reference evidence="4 5" key="1">
    <citation type="journal article" date="2009" name="Science">
        <title>Genome sequence, comparative analysis, and population genetics of the domestic horse.</title>
        <authorList>
            <consortium name="Broad Institute Genome Sequencing Platform"/>
            <consortium name="Broad Institute Whole Genome Assembly Team"/>
            <person name="Wade C.M."/>
            <person name="Giulotto E."/>
            <person name="Sigurdsson S."/>
            <person name="Zoli M."/>
            <person name="Gnerre S."/>
            <person name="Imsland F."/>
            <person name="Lear T.L."/>
            <person name="Adelson D.L."/>
            <person name="Bailey E."/>
            <person name="Bellone R.R."/>
            <person name="Bloecker H."/>
            <person name="Distl O."/>
            <person name="Edgar R.C."/>
            <person name="Garber M."/>
            <person name="Leeb T."/>
            <person name="Mauceli E."/>
            <person name="MacLeod J.N."/>
            <person name="Penedo M.C.T."/>
            <person name="Raison J.M."/>
            <person name="Sharpe T."/>
            <person name="Vogel J."/>
            <person name="Andersson L."/>
            <person name="Antczak D.F."/>
            <person name="Biagi T."/>
            <person name="Binns M.M."/>
            <person name="Chowdhary B.P."/>
            <person name="Coleman S.J."/>
            <person name="Della Valle G."/>
            <person name="Fryc S."/>
            <person name="Guerin G."/>
            <person name="Hasegawa T."/>
            <person name="Hill E.W."/>
            <person name="Jurka J."/>
            <person name="Kiialainen A."/>
            <person name="Lindgren G."/>
            <person name="Liu J."/>
            <person name="Magnani E."/>
            <person name="Mickelson J.R."/>
            <person name="Murray J."/>
            <person name="Nergadze S.G."/>
            <person name="Onofrio R."/>
            <person name="Pedroni S."/>
            <person name="Piras M.F."/>
            <person name="Raudsepp T."/>
            <person name="Rocchi M."/>
            <person name="Roeed K.H."/>
            <person name="Ryder O.A."/>
            <person name="Searle S."/>
            <person name="Skow L."/>
            <person name="Swinburne J.E."/>
            <person name="Syvaenen A.C."/>
            <person name="Tozaki T."/>
            <person name="Valberg S.J."/>
            <person name="Vaudin M."/>
            <person name="White J.R."/>
            <person name="Zody M.C."/>
            <person name="Lander E.S."/>
            <person name="Lindblad-Toh K."/>
        </authorList>
    </citation>
    <scope>NUCLEOTIDE SEQUENCE [LARGE SCALE GENOMIC DNA]</scope>
    <source>
        <strain evidence="4 5">Thoroughbred</strain>
    </source>
</reference>
<dbReference type="SMART" id="SM00407">
    <property type="entry name" value="IGc1"/>
    <property type="match status" value="1"/>
</dbReference>
<reference evidence="4" key="3">
    <citation type="submission" date="2025-09" db="UniProtKB">
        <authorList>
            <consortium name="Ensembl"/>
        </authorList>
    </citation>
    <scope>IDENTIFICATION</scope>
    <source>
        <strain evidence="4">Thoroughbred</strain>
    </source>
</reference>
<dbReference type="PROSITE" id="PS50835">
    <property type="entry name" value="IG_LIKE"/>
    <property type="match status" value="1"/>
</dbReference>
<dbReference type="STRING" id="9796.ENSECAP00000036094"/>
<dbReference type="InterPro" id="IPR007110">
    <property type="entry name" value="Ig-like_dom"/>
</dbReference>
<keyword evidence="1" id="KW-1015">Disulfide bond</keyword>
<dbReference type="FunFam" id="2.60.40.10:FF:000283">
    <property type="entry name" value="Immunoglobulin kappa constant"/>
    <property type="match status" value="1"/>
</dbReference>
<dbReference type="SUPFAM" id="SSF48726">
    <property type="entry name" value="Immunoglobulin"/>
    <property type="match status" value="1"/>
</dbReference>